<dbReference type="Proteomes" id="UP001219525">
    <property type="component" value="Unassembled WGS sequence"/>
</dbReference>
<evidence type="ECO:0000313" key="1">
    <source>
        <dbReference type="EMBL" id="KAJ7191301.1"/>
    </source>
</evidence>
<reference evidence="1" key="1">
    <citation type="submission" date="2023-03" db="EMBL/GenBank/DDBJ databases">
        <title>Massive genome expansion in bonnet fungi (Mycena s.s.) driven by repeated elements and novel gene families across ecological guilds.</title>
        <authorList>
            <consortium name="Lawrence Berkeley National Laboratory"/>
            <person name="Harder C.B."/>
            <person name="Miyauchi S."/>
            <person name="Viragh M."/>
            <person name="Kuo A."/>
            <person name="Thoen E."/>
            <person name="Andreopoulos B."/>
            <person name="Lu D."/>
            <person name="Skrede I."/>
            <person name="Drula E."/>
            <person name="Henrissat B."/>
            <person name="Morin E."/>
            <person name="Kohler A."/>
            <person name="Barry K."/>
            <person name="LaButti K."/>
            <person name="Morin E."/>
            <person name="Salamov A."/>
            <person name="Lipzen A."/>
            <person name="Mereny Z."/>
            <person name="Hegedus B."/>
            <person name="Baldrian P."/>
            <person name="Stursova M."/>
            <person name="Weitz H."/>
            <person name="Taylor A."/>
            <person name="Grigoriev I.V."/>
            <person name="Nagy L.G."/>
            <person name="Martin F."/>
            <person name="Kauserud H."/>
        </authorList>
    </citation>
    <scope>NUCLEOTIDE SEQUENCE</scope>
    <source>
        <strain evidence="1">9144</strain>
    </source>
</reference>
<accession>A0AAD6UNT6</accession>
<name>A0AAD6UNT6_9AGAR</name>
<sequence>MSRNIWVTRFYKVSPGVVAARCRAVTRWRAPSTAAEAGIDAERGLLLANHVPSVLQEFSVMSQDRQVVANRPRRRMGTPGNKYCGASLTPRPLCRSFFGARRRQTAKAGYGARLLARRLRGSVSILHMSYNQIYPWAPAAAKDAPHRIALAVLRSNFAAASTDFGGIVNALACLTSLRSEQRHTIWFLASRARILKWYRTACGALAPPQVPRAGGKSHGKLR</sequence>
<proteinExistence type="predicted"/>
<keyword evidence="2" id="KW-1185">Reference proteome</keyword>
<gene>
    <name evidence="1" type="ORF">GGX14DRAFT_600710</name>
</gene>
<comment type="caution">
    <text evidence="1">The sequence shown here is derived from an EMBL/GenBank/DDBJ whole genome shotgun (WGS) entry which is preliminary data.</text>
</comment>
<dbReference type="EMBL" id="JARJCW010000134">
    <property type="protein sequence ID" value="KAJ7191301.1"/>
    <property type="molecule type" value="Genomic_DNA"/>
</dbReference>
<dbReference type="AlphaFoldDB" id="A0AAD6UNT6"/>
<organism evidence="1 2">
    <name type="scientific">Mycena pura</name>
    <dbReference type="NCBI Taxonomy" id="153505"/>
    <lineage>
        <taxon>Eukaryota</taxon>
        <taxon>Fungi</taxon>
        <taxon>Dikarya</taxon>
        <taxon>Basidiomycota</taxon>
        <taxon>Agaricomycotina</taxon>
        <taxon>Agaricomycetes</taxon>
        <taxon>Agaricomycetidae</taxon>
        <taxon>Agaricales</taxon>
        <taxon>Marasmiineae</taxon>
        <taxon>Mycenaceae</taxon>
        <taxon>Mycena</taxon>
    </lineage>
</organism>
<evidence type="ECO:0000313" key="2">
    <source>
        <dbReference type="Proteomes" id="UP001219525"/>
    </source>
</evidence>
<protein>
    <submittedName>
        <fullName evidence="1">Uncharacterized protein</fullName>
    </submittedName>
</protein>